<dbReference type="PANTHER" id="PTHR10656:SF42">
    <property type="entry name" value="CYCLIC GMP-AMP SYNTHASE-LIKE PROTEIN-RELATED"/>
    <property type="match status" value="1"/>
</dbReference>
<evidence type="ECO:0000256" key="1">
    <source>
        <dbReference type="ARBA" id="ARBA00008307"/>
    </source>
</evidence>
<reference evidence="5" key="1">
    <citation type="submission" date="2022-08" db="UniProtKB">
        <authorList>
            <consortium name="EnsemblMetazoa"/>
        </authorList>
    </citation>
    <scope>IDENTIFICATION</scope>
    <source>
        <strain evidence="5">05x7-T-G4-1.051#20</strain>
    </source>
</reference>
<evidence type="ECO:0000259" key="4">
    <source>
        <dbReference type="Pfam" id="PF03281"/>
    </source>
</evidence>
<dbReference type="GO" id="GO:0005524">
    <property type="term" value="F:ATP binding"/>
    <property type="evidence" value="ECO:0007669"/>
    <property type="project" value="UniProtKB-KW"/>
</dbReference>
<dbReference type="PANTHER" id="PTHR10656">
    <property type="entry name" value="CELL FATE DETERMINING PROTEIN MAB21-RELATED"/>
    <property type="match status" value="1"/>
</dbReference>
<organism evidence="5 6">
    <name type="scientific">Magallana gigas</name>
    <name type="common">Pacific oyster</name>
    <name type="synonym">Crassostrea gigas</name>
    <dbReference type="NCBI Taxonomy" id="29159"/>
    <lineage>
        <taxon>Eukaryota</taxon>
        <taxon>Metazoa</taxon>
        <taxon>Spiralia</taxon>
        <taxon>Lophotrochozoa</taxon>
        <taxon>Mollusca</taxon>
        <taxon>Bivalvia</taxon>
        <taxon>Autobranchia</taxon>
        <taxon>Pteriomorphia</taxon>
        <taxon>Ostreida</taxon>
        <taxon>Ostreoidea</taxon>
        <taxon>Ostreidae</taxon>
        <taxon>Magallana</taxon>
    </lineage>
</organism>
<evidence type="ECO:0000313" key="6">
    <source>
        <dbReference type="Proteomes" id="UP000005408"/>
    </source>
</evidence>
<dbReference type="Pfam" id="PF03281">
    <property type="entry name" value="Mab-21"/>
    <property type="match status" value="1"/>
</dbReference>
<keyword evidence="3" id="KW-0067">ATP-binding</keyword>
<evidence type="ECO:0000256" key="2">
    <source>
        <dbReference type="ARBA" id="ARBA00022741"/>
    </source>
</evidence>
<keyword evidence="6" id="KW-1185">Reference proteome</keyword>
<name>A0A8W8HT77_MAGGI</name>
<dbReference type="Gene3D" id="1.10.1410.40">
    <property type="match status" value="1"/>
</dbReference>
<dbReference type="SMART" id="SM01265">
    <property type="entry name" value="Mab-21"/>
    <property type="match status" value="1"/>
</dbReference>
<evidence type="ECO:0000256" key="3">
    <source>
        <dbReference type="ARBA" id="ARBA00022840"/>
    </source>
</evidence>
<dbReference type="Gene3D" id="3.30.460.90">
    <property type="match status" value="1"/>
</dbReference>
<dbReference type="Proteomes" id="UP000005408">
    <property type="component" value="Unassembled WGS sequence"/>
</dbReference>
<evidence type="ECO:0000313" key="5">
    <source>
        <dbReference type="EnsemblMetazoa" id="G1095.3:cds"/>
    </source>
</evidence>
<comment type="similarity">
    <text evidence="1">Belongs to the mab-21 family.</text>
</comment>
<protein>
    <recommendedName>
        <fullName evidence="4">Mab-21-like nucleotidyltransferase domain-containing protein</fullName>
    </recommendedName>
</protein>
<dbReference type="AlphaFoldDB" id="A0A8W8HT77"/>
<dbReference type="InterPro" id="IPR046903">
    <property type="entry name" value="Mab-21-like_nuc_Trfase"/>
</dbReference>
<accession>A0A8W8HT77</accession>
<dbReference type="InterPro" id="IPR024810">
    <property type="entry name" value="MAB21L/cGLR"/>
</dbReference>
<dbReference type="EnsemblMetazoa" id="G1095.3">
    <property type="protein sequence ID" value="G1095.3:cds"/>
    <property type="gene ID" value="G1095"/>
</dbReference>
<proteinExistence type="inferred from homology"/>
<sequence length="413" mass="47708">MDYEFSADLWEQACAVVDEVLDIILSELKTQAQKMSENLEIDVRFIRQASARQGLKIVAPDEFDAIVPFKLKGLDLKEVRLKDTDGKVLPGQMRMSVQNPSAKSVLTERFPRLLTLGVFQMDQGTWLINTKLLQEKVFKSLMDKTLSITEDSLKRKGYNVTRGSRPPTMNIKIFSNLQFPIDVDFVPGLYLKDEAVMIPDSVTTHPRSIRMNFPRFGLMKWISKENPRMREQDKDVIWRNCSSSYERYMFDMCLNNRERLYIVTACRIMKAVVKTLRKRQNHAANLLTSYHLKTIAMYCIELLTVPTVAPPGFHLGGVREALGYFLKFLKLVFDKETLPEFFLGNEYLGKIFPDSYFADEHKKYNLFAKENPRQVEAAKYGFGGIEAILEGCYTYASLNESVIRCFENRVLRM</sequence>
<feature type="domain" description="Mab-21-like nucleotidyltransferase" evidence="4">
    <location>
        <begin position="54"/>
        <end position="251"/>
    </location>
</feature>
<keyword evidence="2" id="KW-0547">Nucleotide-binding</keyword>